<protein>
    <submittedName>
        <fullName evidence="2">Conserved domain protein</fullName>
    </submittedName>
</protein>
<keyword evidence="1" id="KW-1133">Transmembrane helix</keyword>
<keyword evidence="1" id="KW-0812">Transmembrane</keyword>
<proteinExistence type="predicted"/>
<reference evidence="2 3" key="1">
    <citation type="submission" date="2011-02" db="EMBL/GenBank/DDBJ databases">
        <authorList>
            <person name="Nelson K.E."/>
            <person name="Sutton G."/>
            <person name="Torralba M."/>
            <person name="Durkin S."/>
            <person name="Harkins D."/>
            <person name="Montgomery R."/>
            <person name="Ziemer C."/>
            <person name="Klaassens E."/>
            <person name="Ocuiv P."/>
            <person name="Morrison M."/>
        </authorList>
    </citation>
    <scope>NUCLEOTIDE SEQUENCE [LARGE SCALE GENOMIC DNA]</scope>
    <source>
        <strain evidence="2 3">8</strain>
    </source>
</reference>
<dbReference type="AlphaFoldDB" id="E9S954"/>
<keyword evidence="3" id="KW-1185">Reference proteome</keyword>
<evidence type="ECO:0000313" key="2">
    <source>
        <dbReference type="EMBL" id="EGC04176.1"/>
    </source>
</evidence>
<accession>E9S954</accession>
<feature type="transmembrane region" description="Helical" evidence="1">
    <location>
        <begin position="33"/>
        <end position="57"/>
    </location>
</feature>
<organism evidence="2 3">
    <name type="scientific">Ruminococcus albus 8</name>
    <dbReference type="NCBI Taxonomy" id="246199"/>
    <lineage>
        <taxon>Bacteria</taxon>
        <taxon>Bacillati</taxon>
        <taxon>Bacillota</taxon>
        <taxon>Clostridia</taxon>
        <taxon>Eubacteriales</taxon>
        <taxon>Oscillospiraceae</taxon>
        <taxon>Ruminococcus</taxon>
    </lineage>
</organism>
<comment type="caution">
    <text evidence="2">The sequence shown here is derived from an EMBL/GenBank/DDBJ whole genome shotgun (WGS) entry which is preliminary data.</text>
</comment>
<evidence type="ECO:0000256" key="1">
    <source>
        <dbReference type="SAM" id="Phobius"/>
    </source>
</evidence>
<sequence length="62" mass="7443">MFNIFRYLTIFIIKPDEIQCSYYSKPDLLFKLIINHALLFVNIYLEVIFSFACHFLAMSLLF</sequence>
<dbReference type="Proteomes" id="UP000004259">
    <property type="component" value="Unassembled WGS sequence"/>
</dbReference>
<dbReference type="EMBL" id="ADKM02000034">
    <property type="protein sequence ID" value="EGC04176.1"/>
    <property type="molecule type" value="Genomic_DNA"/>
</dbReference>
<evidence type="ECO:0000313" key="3">
    <source>
        <dbReference type="Proteomes" id="UP000004259"/>
    </source>
</evidence>
<gene>
    <name evidence="2" type="ORF">CUS_4601</name>
</gene>
<name>E9S954_RUMAL</name>
<keyword evidence="1" id="KW-0472">Membrane</keyword>